<feature type="transmembrane region" description="Helical" evidence="6">
    <location>
        <begin position="31"/>
        <end position="49"/>
    </location>
</feature>
<dbReference type="PROSITE" id="PS50850">
    <property type="entry name" value="MFS"/>
    <property type="match status" value="1"/>
</dbReference>
<dbReference type="GeneID" id="85491402"/>
<dbReference type="GO" id="GO:0016020">
    <property type="term" value="C:membrane"/>
    <property type="evidence" value="ECO:0007669"/>
    <property type="project" value="UniProtKB-SubCell"/>
</dbReference>
<dbReference type="EMBL" id="AP028212">
    <property type="protein sequence ID" value="BEI87531.1"/>
    <property type="molecule type" value="Genomic_DNA"/>
</dbReference>
<feature type="transmembrane region" description="Helical" evidence="6">
    <location>
        <begin position="333"/>
        <end position="350"/>
    </location>
</feature>
<dbReference type="Pfam" id="PF07690">
    <property type="entry name" value="MFS_1"/>
    <property type="match status" value="1"/>
</dbReference>
<evidence type="ECO:0000256" key="4">
    <source>
        <dbReference type="ARBA" id="ARBA00022989"/>
    </source>
</evidence>
<feature type="transmembrane region" description="Helical" evidence="6">
    <location>
        <begin position="105"/>
        <end position="124"/>
    </location>
</feature>
<keyword evidence="5 6" id="KW-0472">Membrane</keyword>
<accession>A0AA48KYG7</accession>
<organism evidence="8 9">
    <name type="scientific">Cutaneotrichosporon cavernicola</name>
    <dbReference type="NCBI Taxonomy" id="279322"/>
    <lineage>
        <taxon>Eukaryota</taxon>
        <taxon>Fungi</taxon>
        <taxon>Dikarya</taxon>
        <taxon>Basidiomycota</taxon>
        <taxon>Agaricomycotina</taxon>
        <taxon>Tremellomycetes</taxon>
        <taxon>Trichosporonales</taxon>
        <taxon>Trichosporonaceae</taxon>
        <taxon>Cutaneotrichosporon</taxon>
    </lineage>
</organism>
<evidence type="ECO:0000256" key="5">
    <source>
        <dbReference type="ARBA" id="ARBA00023136"/>
    </source>
</evidence>
<dbReference type="AlphaFoldDB" id="A0AA48KYG7"/>
<evidence type="ECO:0000256" key="1">
    <source>
        <dbReference type="ARBA" id="ARBA00004141"/>
    </source>
</evidence>
<protein>
    <recommendedName>
        <fullName evidence="7">Major facilitator superfamily (MFS) profile domain-containing protein</fullName>
    </recommendedName>
</protein>
<dbReference type="FunFam" id="1.20.1250.20:FF:000013">
    <property type="entry name" value="MFS general substrate transporter"/>
    <property type="match status" value="1"/>
</dbReference>
<dbReference type="FunFam" id="1.20.1250.20:FF:000034">
    <property type="entry name" value="MFS general substrate transporter"/>
    <property type="match status" value="1"/>
</dbReference>
<feature type="transmembrane region" description="Helical" evidence="6">
    <location>
        <begin position="198"/>
        <end position="220"/>
    </location>
</feature>
<feature type="transmembrane region" description="Helical" evidence="6">
    <location>
        <begin position="130"/>
        <end position="153"/>
    </location>
</feature>
<evidence type="ECO:0000256" key="3">
    <source>
        <dbReference type="ARBA" id="ARBA00022692"/>
    </source>
</evidence>
<feature type="transmembrane region" description="Helical" evidence="6">
    <location>
        <begin position="269"/>
        <end position="289"/>
    </location>
</feature>
<keyword evidence="9" id="KW-1185">Reference proteome</keyword>
<feature type="transmembrane region" description="Helical" evidence="6">
    <location>
        <begin position="425"/>
        <end position="445"/>
    </location>
</feature>
<proteinExistence type="predicted"/>
<comment type="subcellular location">
    <subcellularLocation>
        <location evidence="1">Membrane</location>
        <topology evidence="1">Multi-pass membrane protein</topology>
    </subcellularLocation>
</comment>
<evidence type="ECO:0000313" key="9">
    <source>
        <dbReference type="Proteomes" id="UP001233271"/>
    </source>
</evidence>
<feature type="domain" description="Major facilitator superfamily (MFS) profile" evidence="7">
    <location>
        <begin position="39"/>
        <end position="479"/>
    </location>
</feature>
<dbReference type="GO" id="GO:0022857">
    <property type="term" value="F:transmembrane transporter activity"/>
    <property type="evidence" value="ECO:0007669"/>
    <property type="project" value="InterPro"/>
</dbReference>
<dbReference type="InterPro" id="IPR036259">
    <property type="entry name" value="MFS_trans_sf"/>
</dbReference>
<dbReference type="SUPFAM" id="SSF103473">
    <property type="entry name" value="MFS general substrate transporter"/>
    <property type="match status" value="1"/>
</dbReference>
<dbReference type="RefSeq" id="XP_060452797.1">
    <property type="nucleotide sequence ID" value="XM_060598222.1"/>
</dbReference>
<evidence type="ECO:0000313" key="8">
    <source>
        <dbReference type="EMBL" id="BEI87531.1"/>
    </source>
</evidence>
<dbReference type="PANTHER" id="PTHR43791:SF85">
    <property type="entry name" value="TRANSPORTER, PUTATIVE (AFU_ORTHOLOGUE AFUA_6G00710)-RELATED"/>
    <property type="match status" value="1"/>
</dbReference>
<feature type="transmembrane region" description="Helical" evidence="6">
    <location>
        <begin position="309"/>
        <end position="326"/>
    </location>
</feature>
<evidence type="ECO:0000256" key="6">
    <source>
        <dbReference type="SAM" id="Phobius"/>
    </source>
</evidence>
<keyword evidence="3 6" id="KW-0812">Transmembrane</keyword>
<dbReference type="InterPro" id="IPR020846">
    <property type="entry name" value="MFS_dom"/>
</dbReference>
<reference evidence="8" key="1">
    <citation type="journal article" date="2023" name="BMC Genomics">
        <title>Chromosome-level genome assemblies of Cutaneotrichosporon spp. (Trichosporonales, Basidiomycota) reveal imbalanced evolution between nucleotide sequences and chromosome synteny.</title>
        <authorList>
            <person name="Kobayashi Y."/>
            <person name="Kayamori A."/>
            <person name="Aoki K."/>
            <person name="Shiwa Y."/>
            <person name="Matsutani M."/>
            <person name="Fujita N."/>
            <person name="Sugita T."/>
            <person name="Iwasaki W."/>
            <person name="Tanaka N."/>
            <person name="Takashima M."/>
        </authorList>
    </citation>
    <scope>NUCLEOTIDE SEQUENCE</scope>
    <source>
        <strain evidence="8">HIS019</strain>
    </source>
</reference>
<name>A0AA48KYG7_9TREE</name>
<feature type="transmembrane region" description="Helical" evidence="6">
    <location>
        <begin position="76"/>
        <end position="98"/>
    </location>
</feature>
<dbReference type="InterPro" id="IPR011701">
    <property type="entry name" value="MFS"/>
</dbReference>
<feature type="transmembrane region" description="Helical" evidence="6">
    <location>
        <begin position="165"/>
        <end position="186"/>
    </location>
</feature>
<dbReference type="Proteomes" id="UP001233271">
    <property type="component" value="Chromosome 1"/>
</dbReference>
<dbReference type="KEGG" id="ccac:CcaHIS019_0102490"/>
<feature type="transmembrane region" description="Helical" evidence="6">
    <location>
        <begin position="392"/>
        <end position="413"/>
    </location>
</feature>
<evidence type="ECO:0000259" key="7">
    <source>
        <dbReference type="PROSITE" id="PS50850"/>
    </source>
</evidence>
<sequence length="479" mass="52327">MSEKNYEQDPADTEVDAREEVKVDEAAFKRALLKLDVIFLPVLTLIYFLNFLDRANIGNAKAAGLTEDLGMTARQYSIALTVTYVPYIVAELPLTLAIKKVGPNILIPVLVISWGLVTTFQGFVTSYPGLLVARFFLGLTEGAILPSSMTYLSNFYRRADMGKRVAFFFSATSLAGAFSGLLAAALLNMHGLGGKKGWAWIFIIEGLLTIVCGVGSFFILPRTPGTAWWLKPEERVALVAALERDAPIAEQKEKLTWSACVSALKAPQVWFMFTQFFASGAMLYGMAYFSPTIVGSLGYKGTKIQLMSVPPYVVSAVFALACCWASDRLQMRGPFVILSSLVSVIGYAMYRGSTDKHVQYGALFLQVMGAYTVAPLQSTWMPNNLAPFYRRVTGITMGFISTNSGGILSTWLFPKPPFHKGADVLLGMSASIVIWAAANMAYLGWENKKRARAGGFEGNAAPGDDGVPGDRSVHYRYIL</sequence>
<evidence type="ECO:0000256" key="2">
    <source>
        <dbReference type="ARBA" id="ARBA00022448"/>
    </source>
</evidence>
<keyword evidence="2" id="KW-0813">Transport</keyword>
<keyword evidence="4 6" id="KW-1133">Transmembrane helix</keyword>
<dbReference type="Gene3D" id="1.20.1250.20">
    <property type="entry name" value="MFS general substrate transporter like domains"/>
    <property type="match status" value="2"/>
</dbReference>
<dbReference type="PANTHER" id="PTHR43791">
    <property type="entry name" value="PERMEASE-RELATED"/>
    <property type="match status" value="1"/>
</dbReference>
<feature type="transmembrane region" description="Helical" evidence="6">
    <location>
        <begin position="362"/>
        <end position="380"/>
    </location>
</feature>
<gene>
    <name evidence="8" type="ORF">CcaverHIS019_0102490</name>
</gene>